<keyword evidence="15" id="KW-1185">Reference proteome</keyword>
<organism evidence="14 15">
    <name type="scientific">Victivallis lenta</name>
    <dbReference type="NCBI Taxonomy" id="2606640"/>
    <lineage>
        <taxon>Bacteria</taxon>
        <taxon>Pseudomonadati</taxon>
        <taxon>Lentisphaerota</taxon>
        <taxon>Lentisphaeria</taxon>
        <taxon>Victivallales</taxon>
        <taxon>Victivallaceae</taxon>
        <taxon>Victivallis</taxon>
    </lineage>
</organism>
<dbReference type="EMBL" id="VUNS01000012">
    <property type="protein sequence ID" value="MST97794.1"/>
    <property type="molecule type" value="Genomic_DNA"/>
</dbReference>
<comment type="subcellular location">
    <subcellularLocation>
        <location evidence="1 13">Cell membrane</location>
        <topology evidence="1 13">Multi-pass membrane protein</topology>
    </subcellularLocation>
</comment>
<feature type="transmembrane region" description="Helical" evidence="13">
    <location>
        <begin position="6"/>
        <end position="31"/>
    </location>
</feature>
<keyword evidence="6" id="KW-0479">Metal-binding</keyword>
<evidence type="ECO:0000256" key="9">
    <source>
        <dbReference type="ARBA" id="ARBA00022989"/>
    </source>
</evidence>
<evidence type="ECO:0000256" key="10">
    <source>
        <dbReference type="ARBA" id="ARBA00023004"/>
    </source>
</evidence>
<sequence>MEIFAGSVWGAFLLTTLAGLATAAGAAAAFFTRRTNTRMLSVALGLSGGVMVYISFVELLAGANLSLREEFGGKTGAFLSMGAFFGGMLLAGIIDRLVPEPANPHETKSVEEMDKQNPPDYAKLHRAGIRFAAAIAIHKFPEGLAVFAASLSGLELGIPVALAMALHNIPEGIAVSVPVYYATGSRAKAFWYASLTGLADPAGALLGYLVLAPFLTSAVLEIIYAAVAGIMVFVTFDGLLPMAHKYGEEHWSLYGLVAGMFLMALGLAVV</sequence>
<feature type="transmembrane region" description="Helical" evidence="13">
    <location>
        <begin position="43"/>
        <end position="65"/>
    </location>
</feature>
<dbReference type="Pfam" id="PF02535">
    <property type="entry name" value="Zip"/>
    <property type="match status" value="1"/>
</dbReference>
<keyword evidence="7 13" id="KW-0862">Zinc</keyword>
<feature type="binding site" description="M1 metal binding site" evidence="13">
    <location>
        <position position="142"/>
    </location>
    <ligand>
        <name>Zn(2+)</name>
        <dbReference type="ChEBI" id="CHEBI:29105"/>
    </ligand>
</feature>
<keyword evidence="11 13" id="KW-0406">Ion transport</keyword>
<keyword evidence="10" id="KW-0408">Iron</keyword>
<dbReference type="GO" id="GO:0046872">
    <property type="term" value="F:metal ion binding"/>
    <property type="evidence" value="ECO:0007669"/>
    <property type="project" value="UniProtKB-KW"/>
</dbReference>
<comment type="catalytic activity">
    <reaction evidence="13">
        <text>Zn(2+)(in) = Zn(2+)(out)</text>
        <dbReference type="Rhea" id="RHEA:29351"/>
        <dbReference type="ChEBI" id="CHEBI:29105"/>
    </reaction>
</comment>
<dbReference type="GO" id="GO:0005385">
    <property type="term" value="F:zinc ion transmembrane transporter activity"/>
    <property type="evidence" value="ECO:0007669"/>
    <property type="project" value="UniProtKB-UniRule"/>
</dbReference>
<evidence type="ECO:0000256" key="13">
    <source>
        <dbReference type="HAMAP-Rule" id="MF_00548"/>
    </source>
</evidence>
<feature type="binding site" description="M1 metal binding site" evidence="13">
    <location>
        <position position="167"/>
    </location>
    <ligand>
        <name>Zn(2+)</name>
        <dbReference type="ChEBI" id="CHEBI:29105"/>
    </ligand>
</feature>
<feature type="binding site" description="M2 metal binding site" evidence="13">
    <location>
        <position position="168"/>
    </location>
    <ligand>
        <name>Fe(2+)</name>
        <dbReference type="ChEBI" id="CHEBI:29033"/>
    </ligand>
</feature>
<dbReference type="NCBIfam" id="NF003243">
    <property type="entry name" value="PRK04201.1"/>
    <property type="match status" value="1"/>
</dbReference>
<feature type="transmembrane region" description="Helical" evidence="13">
    <location>
        <begin position="144"/>
        <end position="169"/>
    </location>
</feature>
<feature type="transmembrane region" description="Helical" evidence="13">
    <location>
        <begin position="77"/>
        <end position="98"/>
    </location>
</feature>
<keyword evidence="3 13" id="KW-0813">Transport</keyword>
<dbReference type="InterPro" id="IPR023498">
    <property type="entry name" value="Zn_transptr_ZupT"/>
</dbReference>
<keyword evidence="9 13" id="KW-1133">Transmembrane helix</keyword>
<feature type="binding site" description="M2 metal binding site" evidence="13">
    <location>
        <position position="171"/>
    </location>
    <ligand>
        <name>Fe(2+)</name>
        <dbReference type="ChEBI" id="CHEBI:29033"/>
    </ligand>
</feature>
<dbReference type="PANTHER" id="PTHR11040:SF205">
    <property type="entry name" value="ZINC TRANSPORTER ZUPT"/>
    <property type="match status" value="1"/>
</dbReference>
<evidence type="ECO:0000256" key="11">
    <source>
        <dbReference type="ARBA" id="ARBA00023065"/>
    </source>
</evidence>
<evidence type="ECO:0000313" key="15">
    <source>
        <dbReference type="Proteomes" id="UP000435649"/>
    </source>
</evidence>
<evidence type="ECO:0000256" key="8">
    <source>
        <dbReference type="ARBA" id="ARBA00022906"/>
    </source>
</evidence>
<keyword evidence="8 13" id="KW-0864">Zinc transport</keyword>
<feature type="transmembrane region" description="Helical" evidence="13">
    <location>
        <begin position="189"/>
        <end position="211"/>
    </location>
</feature>
<feature type="transmembrane region" description="Helical" evidence="13">
    <location>
        <begin position="251"/>
        <end position="269"/>
    </location>
</feature>
<dbReference type="RefSeq" id="WP_106053467.1">
    <property type="nucleotide sequence ID" value="NZ_CALXOB010000032.1"/>
</dbReference>
<name>A0A844G4A3_9BACT</name>
<proteinExistence type="inferred from homology"/>
<keyword evidence="4 13" id="KW-1003">Cell membrane</keyword>
<feature type="binding site" description="M1 metal binding site" evidence="13">
    <location>
        <position position="171"/>
    </location>
    <ligand>
        <name>Zn(2+)</name>
        <dbReference type="ChEBI" id="CHEBI:29105"/>
    </ligand>
</feature>
<dbReference type="Proteomes" id="UP000435649">
    <property type="component" value="Unassembled WGS sequence"/>
</dbReference>
<feature type="transmembrane region" description="Helical" evidence="13">
    <location>
        <begin position="218"/>
        <end position="239"/>
    </location>
</feature>
<evidence type="ECO:0000313" key="14">
    <source>
        <dbReference type="EMBL" id="MST97794.1"/>
    </source>
</evidence>
<dbReference type="GO" id="GO:0005886">
    <property type="term" value="C:plasma membrane"/>
    <property type="evidence" value="ECO:0007669"/>
    <property type="project" value="UniProtKB-SubCell"/>
</dbReference>
<comment type="caution">
    <text evidence="14">The sequence shown here is derived from an EMBL/GenBank/DDBJ whole genome shotgun (WGS) entry which is preliminary data.</text>
</comment>
<keyword evidence="5 13" id="KW-0812">Transmembrane</keyword>
<feature type="binding site" description="M2 metal binding site" evidence="13">
    <location>
        <position position="142"/>
    </location>
    <ligand>
        <name>Fe(2+)</name>
        <dbReference type="ChEBI" id="CHEBI:29033"/>
    </ligand>
</feature>
<dbReference type="InterPro" id="IPR003689">
    <property type="entry name" value="ZIP"/>
</dbReference>
<comment type="caution">
    <text evidence="13">Lacks conserved residue(s) required for the propagation of feature annotation.</text>
</comment>
<dbReference type="PANTHER" id="PTHR11040">
    <property type="entry name" value="ZINC/IRON TRANSPORTER"/>
    <property type="match status" value="1"/>
</dbReference>
<evidence type="ECO:0000256" key="3">
    <source>
        <dbReference type="ARBA" id="ARBA00022448"/>
    </source>
</evidence>
<evidence type="ECO:0000256" key="5">
    <source>
        <dbReference type="ARBA" id="ARBA00022692"/>
    </source>
</evidence>
<comment type="similarity">
    <text evidence="2 13">Belongs to the ZIP transporter (TC 2.A.5) family. ZupT subfamily.</text>
</comment>
<protein>
    <recommendedName>
        <fullName evidence="13">Zinc transporter ZupT</fullName>
    </recommendedName>
</protein>
<evidence type="ECO:0000256" key="1">
    <source>
        <dbReference type="ARBA" id="ARBA00004651"/>
    </source>
</evidence>
<gene>
    <name evidence="13 14" type="primary">zupT</name>
    <name evidence="14" type="ORF">FYJ85_12170</name>
</gene>
<evidence type="ECO:0000256" key="12">
    <source>
        <dbReference type="ARBA" id="ARBA00023136"/>
    </source>
</evidence>
<accession>A0A844G4A3</accession>
<dbReference type="HAMAP" id="MF_00548">
    <property type="entry name" value="ZupT"/>
    <property type="match status" value="1"/>
</dbReference>
<evidence type="ECO:0000256" key="4">
    <source>
        <dbReference type="ARBA" id="ARBA00022475"/>
    </source>
</evidence>
<evidence type="ECO:0000256" key="6">
    <source>
        <dbReference type="ARBA" id="ARBA00022723"/>
    </source>
</evidence>
<keyword evidence="12 13" id="KW-0472">Membrane</keyword>
<dbReference type="AlphaFoldDB" id="A0A844G4A3"/>
<reference evidence="14 15" key="1">
    <citation type="submission" date="2019-08" db="EMBL/GenBank/DDBJ databases">
        <title>In-depth cultivation of the pig gut microbiome towards novel bacterial diversity and tailored functional studies.</title>
        <authorList>
            <person name="Wylensek D."/>
            <person name="Hitch T.C.A."/>
            <person name="Clavel T."/>
        </authorList>
    </citation>
    <scope>NUCLEOTIDE SEQUENCE [LARGE SCALE GENOMIC DNA]</scope>
    <source>
        <strain evidence="14 15">BBE-744-WT-12</strain>
    </source>
</reference>
<evidence type="ECO:0000256" key="2">
    <source>
        <dbReference type="ARBA" id="ARBA00009703"/>
    </source>
</evidence>
<comment type="function">
    <text evidence="13">Mediates zinc uptake. May also transport other divalent cations.</text>
</comment>
<evidence type="ECO:0000256" key="7">
    <source>
        <dbReference type="ARBA" id="ARBA00022833"/>
    </source>
</evidence>